<dbReference type="OrthoDB" id="5396937at2759"/>
<organism evidence="3 4">
    <name type="scientific">Drechslerella stenobrocha 248</name>
    <dbReference type="NCBI Taxonomy" id="1043628"/>
    <lineage>
        <taxon>Eukaryota</taxon>
        <taxon>Fungi</taxon>
        <taxon>Dikarya</taxon>
        <taxon>Ascomycota</taxon>
        <taxon>Pezizomycotina</taxon>
        <taxon>Orbiliomycetes</taxon>
        <taxon>Orbiliales</taxon>
        <taxon>Orbiliaceae</taxon>
        <taxon>Drechslerella</taxon>
    </lineage>
</organism>
<feature type="compositionally biased region" description="Low complexity" evidence="1">
    <location>
        <begin position="88"/>
        <end position="98"/>
    </location>
</feature>
<dbReference type="SMART" id="SM00256">
    <property type="entry name" value="FBOX"/>
    <property type="match status" value="1"/>
</dbReference>
<feature type="compositionally biased region" description="Polar residues" evidence="1">
    <location>
        <begin position="593"/>
        <end position="604"/>
    </location>
</feature>
<feature type="region of interest" description="Disordered" evidence="1">
    <location>
        <begin position="55"/>
        <end position="74"/>
    </location>
</feature>
<evidence type="ECO:0000313" key="4">
    <source>
        <dbReference type="Proteomes" id="UP000024837"/>
    </source>
</evidence>
<dbReference type="Pfam" id="PF00646">
    <property type="entry name" value="F-box"/>
    <property type="match status" value="1"/>
</dbReference>
<dbReference type="PROSITE" id="PS50181">
    <property type="entry name" value="FBOX"/>
    <property type="match status" value="1"/>
</dbReference>
<dbReference type="AlphaFoldDB" id="W7HNG2"/>
<feature type="region of interest" description="Disordered" evidence="1">
    <location>
        <begin position="550"/>
        <end position="604"/>
    </location>
</feature>
<evidence type="ECO:0000256" key="1">
    <source>
        <dbReference type="SAM" id="MobiDB-lite"/>
    </source>
</evidence>
<evidence type="ECO:0000259" key="2">
    <source>
        <dbReference type="PROSITE" id="PS50181"/>
    </source>
</evidence>
<keyword evidence="4" id="KW-1185">Reference proteome</keyword>
<reference evidence="3 4" key="1">
    <citation type="submission" date="2013-05" db="EMBL/GenBank/DDBJ databases">
        <title>Drechslerella stenobrocha genome reveals carnivorous origination and mechanical trapping mechanism of predatory fungi.</title>
        <authorList>
            <person name="Liu X."/>
            <person name="Zhang W."/>
            <person name="Liu K."/>
        </authorList>
    </citation>
    <scope>NUCLEOTIDE SEQUENCE [LARGE SCALE GENOMIC DNA]</scope>
    <source>
        <strain evidence="3 4">248</strain>
    </source>
</reference>
<dbReference type="EMBL" id="KI966426">
    <property type="protein sequence ID" value="EWC45576.1"/>
    <property type="molecule type" value="Genomic_DNA"/>
</dbReference>
<feature type="domain" description="F-box" evidence="2">
    <location>
        <begin position="217"/>
        <end position="265"/>
    </location>
</feature>
<feature type="compositionally biased region" description="Pro residues" evidence="1">
    <location>
        <begin position="99"/>
        <end position="109"/>
    </location>
</feature>
<feature type="compositionally biased region" description="Acidic residues" evidence="1">
    <location>
        <begin position="551"/>
        <end position="576"/>
    </location>
</feature>
<dbReference type="HOGENOM" id="CLU_035049_0_0_1"/>
<proteinExistence type="predicted"/>
<accession>W7HNG2</accession>
<dbReference type="InterPro" id="IPR001810">
    <property type="entry name" value="F-box_dom"/>
</dbReference>
<evidence type="ECO:0000313" key="3">
    <source>
        <dbReference type="EMBL" id="EWC45576.1"/>
    </source>
</evidence>
<gene>
    <name evidence="3" type="ORF">DRE_05434</name>
</gene>
<name>W7HNG2_9PEZI</name>
<dbReference type="Proteomes" id="UP000024837">
    <property type="component" value="Unassembled WGS sequence"/>
</dbReference>
<feature type="region of interest" description="Disordered" evidence="1">
    <location>
        <begin position="80"/>
        <end position="134"/>
    </location>
</feature>
<sequence>MATPSIEQPGPLLQWPQYEKPTLLASCSDASSDLDSHADTAIINPQRTSVVAAAAPASNLSVDSGHAGVDRTWRPMSTSVDIKHKPNSQHQSPSSSSSSPPPPPPPQRQPPVSELAASQTPPLKMSKSDDSSRTVRGIFSKLSTKILSVGRNNSISDLAKQSESRQTLRRFSLQPEKFLPRREAVGASGLRRSWLFDKGMIPIVSLESLPKERPSAGSLFFQLPVELQLAVVTKLIYSDIIALRKTSRAFNRLITSNEHEIARRQIQRFVEPRYIALYPPDCLTKPSFAYLSRLATKSIAASELSRALVTQLYDDFRDKYFEPHSVDAKPLIIRYMTERLRFSVMIIQHFLEQLAERKLRVDRATGFPTRSDDIQLQEAIMEKYYTTDQLIEASDFYRLTLYLLWQNVSLIGSHERLRRVWALMTDTIPAVQDLTKFMLVGGIPELRNVYRKPKAATRRKAIARFAAKYKNEQARSTKLGAALLPRVSHPPGNVRRYSKLAISPNIFHLWIHPAQNVLFRKELINGLNEFRCIDEIVGLLMDGWEEWAYGDTDDDDDDSDDEENEEEILEEEEEVGAGESQVSESAIASSSIPRQHTSGLSTAV</sequence>
<protein>
    <recommendedName>
        <fullName evidence="2">F-box domain-containing protein</fullName>
    </recommendedName>
</protein>
<feature type="compositionally biased region" description="Low complexity" evidence="1">
    <location>
        <begin position="579"/>
        <end position="592"/>
    </location>
</feature>